<reference evidence="7" key="1">
    <citation type="submission" date="2018-06" db="EMBL/GenBank/DDBJ databases">
        <authorList>
            <person name="Zhirakovskaya E."/>
        </authorList>
    </citation>
    <scope>NUCLEOTIDE SEQUENCE</scope>
</reference>
<evidence type="ECO:0000259" key="6">
    <source>
        <dbReference type="PROSITE" id="PS50106"/>
    </source>
</evidence>
<gene>
    <name evidence="7" type="ORF">MNBD_BACTEROID07-966</name>
</gene>
<organism evidence="7">
    <name type="scientific">hydrothermal vent metagenome</name>
    <dbReference type="NCBI Taxonomy" id="652676"/>
    <lineage>
        <taxon>unclassified sequences</taxon>
        <taxon>metagenomes</taxon>
        <taxon>ecological metagenomes</taxon>
    </lineage>
</organism>
<feature type="transmembrane region" description="Helical" evidence="5">
    <location>
        <begin position="7"/>
        <end position="26"/>
    </location>
</feature>
<accession>A0A3B0UVU8</accession>
<dbReference type="InterPro" id="IPR009003">
    <property type="entry name" value="Peptidase_S1_PA"/>
</dbReference>
<dbReference type="GO" id="GO:0006508">
    <property type="term" value="P:proteolysis"/>
    <property type="evidence" value="ECO:0007669"/>
    <property type="project" value="UniProtKB-KW"/>
</dbReference>
<dbReference type="PROSITE" id="PS50106">
    <property type="entry name" value="PDZ"/>
    <property type="match status" value="1"/>
</dbReference>
<feature type="domain" description="PDZ" evidence="6">
    <location>
        <begin position="275"/>
        <end position="366"/>
    </location>
</feature>
<name>A0A3B0UVU8_9ZZZZ</name>
<dbReference type="Gene3D" id="2.40.10.120">
    <property type="match status" value="1"/>
</dbReference>
<dbReference type="InterPro" id="IPR051201">
    <property type="entry name" value="Chloro_Bact_Ser_Proteases"/>
</dbReference>
<evidence type="ECO:0000313" key="7">
    <source>
        <dbReference type="EMBL" id="VAW29487.1"/>
    </source>
</evidence>
<keyword evidence="5" id="KW-0812">Transmembrane</keyword>
<evidence type="ECO:0000256" key="5">
    <source>
        <dbReference type="SAM" id="Phobius"/>
    </source>
</evidence>
<sequence length="401" mass="42791">MKTIIKSFVGAVAGTIIVLIVAFLFIKNQQPNKITPIVKGQIQSTPVVQASYALPQNTDFTRAAAKTVNAVVHIKTIIGVKPRYYDNFFGSLRGYLYGQPQQALIAFGSGVVISPNGYIVTNNHVVNGADKIFVTFNNKKEVEAKIIGTSPSTDLALIKVDEKDLPYLTYGNSDKLKVGQWVLAVGNPFNLTSTVTAGIISAIARDIHILGGKTAIESFIQTDAAVNPGNSGGALVNTAGQLIGINAAIASQTGAYEGYSFAIPVNLVRKVVNDLMNYGQVQRGYLGIQIRDINAGFAKEKHLMDLNGVYVAAVMDGSGAEKAGVKKGDIITSINSHPVKNISELMGIIGQYSPGNKVQVGLDRDNTEKTITVTLKNKNGTTSLIKAEKAFYNNDLGAMLK</sequence>
<evidence type="ECO:0000256" key="4">
    <source>
        <dbReference type="ARBA" id="ARBA00022825"/>
    </source>
</evidence>
<dbReference type="GO" id="GO:0004252">
    <property type="term" value="F:serine-type endopeptidase activity"/>
    <property type="evidence" value="ECO:0007669"/>
    <property type="project" value="InterPro"/>
</dbReference>
<dbReference type="InterPro" id="IPR001940">
    <property type="entry name" value="Peptidase_S1C"/>
</dbReference>
<feature type="non-terminal residue" evidence="7">
    <location>
        <position position="401"/>
    </location>
</feature>
<dbReference type="PRINTS" id="PR00834">
    <property type="entry name" value="PROTEASES2C"/>
</dbReference>
<dbReference type="InterPro" id="IPR001478">
    <property type="entry name" value="PDZ"/>
</dbReference>
<evidence type="ECO:0000256" key="1">
    <source>
        <dbReference type="ARBA" id="ARBA00010541"/>
    </source>
</evidence>
<comment type="similarity">
    <text evidence="1">Belongs to the peptidase S1C family.</text>
</comment>
<dbReference type="Pfam" id="PF13365">
    <property type="entry name" value="Trypsin_2"/>
    <property type="match status" value="1"/>
</dbReference>
<keyword evidence="4" id="KW-0720">Serine protease</keyword>
<dbReference type="AlphaFoldDB" id="A0A3B0UVU8"/>
<dbReference type="FunFam" id="2.40.10.10:FF:000001">
    <property type="entry name" value="Periplasmic serine protease DegS"/>
    <property type="match status" value="1"/>
</dbReference>
<dbReference type="PANTHER" id="PTHR43343">
    <property type="entry name" value="PEPTIDASE S12"/>
    <property type="match status" value="1"/>
</dbReference>
<dbReference type="InterPro" id="IPR036034">
    <property type="entry name" value="PDZ_sf"/>
</dbReference>
<keyword evidence="5" id="KW-1133">Transmembrane helix</keyword>
<keyword evidence="3" id="KW-0378">Hydrolase</keyword>
<dbReference type="PANTHER" id="PTHR43343:SF3">
    <property type="entry name" value="PROTEASE DO-LIKE 8, CHLOROPLASTIC"/>
    <property type="match status" value="1"/>
</dbReference>
<dbReference type="Pfam" id="PF13180">
    <property type="entry name" value="PDZ_2"/>
    <property type="match status" value="1"/>
</dbReference>
<keyword evidence="2 7" id="KW-0645">Protease</keyword>
<evidence type="ECO:0000256" key="2">
    <source>
        <dbReference type="ARBA" id="ARBA00022670"/>
    </source>
</evidence>
<proteinExistence type="inferred from homology"/>
<protein>
    <submittedName>
        <fullName evidence="7">HtrA protease/chaperone protein</fullName>
    </submittedName>
</protein>
<keyword evidence="5" id="KW-0472">Membrane</keyword>
<evidence type="ECO:0000256" key="3">
    <source>
        <dbReference type="ARBA" id="ARBA00022801"/>
    </source>
</evidence>
<dbReference type="EMBL" id="UOET01000373">
    <property type="protein sequence ID" value="VAW29487.1"/>
    <property type="molecule type" value="Genomic_DNA"/>
</dbReference>
<dbReference type="SUPFAM" id="SSF50494">
    <property type="entry name" value="Trypsin-like serine proteases"/>
    <property type="match status" value="1"/>
</dbReference>
<dbReference type="SMART" id="SM00228">
    <property type="entry name" value="PDZ"/>
    <property type="match status" value="1"/>
</dbReference>
<dbReference type="Gene3D" id="2.30.42.10">
    <property type="match status" value="1"/>
</dbReference>
<dbReference type="SUPFAM" id="SSF50156">
    <property type="entry name" value="PDZ domain-like"/>
    <property type="match status" value="1"/>
</dbReference>